<evidence type="ECO:0008006" key="2">
    <source>
        <dbReference type="Google" id="ProtNLM"/>
    </source>
</evidence>
<organism evidence="1">
    <name type="scientific">marine sediment metagenome</name>
    <dbReference type="NCBI Taxonomy" id="412755"/>
    <lineage>
        <taxon>unclassified sequences</taxon>
        <taxon>metagenomes</taxon>
        <taxon>ecological metagenomes</taxon>
    </lineage>
</organism>
<dbReference type="InterPro" id="IPR000415">
    <property type="entry name" value="Nitroreductase-like"/>
</dbReference>
<proteinExistence type="predicted"/>
<evidence type="ECO:0000313" key="1">
    <source>
        <dbReference type="EMBL" id="KKO04246.1"/>
    </source>
</evidence>
<sequence>MHVDTAITSRKSVRRYLVTPVERATIMHIADC</sequence>
<protein>
    <recommendedName>
        <fullName evidence="2">Nitroreductase domain-containing protein</fullName>
    </recommendedName>
</protein>
<dbReference type="SUPFAM" id="SSF55469">
    <property type="entry name" value="FMN-dependent nitroreductase-like"/>
    <property type="match status" value="1"/>
</dbReference>
<dbReference type="GO" id="GO:0016491">
    <property type="term" value="F:oxidoreductase activity"/>
    <property type="evidence" value="ECO:0007669"/>
    <property type="project" value="InterPro"/>
</dbReference>
<gene>
    <name evidence="1" type="ORF">LCGC14_0086040</name>
</gene>
<accession>A0A0F9VGH5</accession>
<name>A0A0F9VGH5_9ZZZZ</name>
<dbReference type="AlphaFoldDB" id="A0A0F9VGH5"/>
<reference evidence="1" key="1">
    <citation type="journal article" date="2015" name="Nature">
        <title>Complex archaea that bridge the gap between prokaryotes and eukaryotes.</title>
        <authorList>
            <person name="Spang A."/>
            <person name="Saw J.H."/>
            <person name="Jorgensen S.L."/>
            <person name="Zaremba-Niedzwiedzka K."/>
            <person name="Martijn J."/>
            <person name="Lind A.E."/>
            <person name="van Eijk R."/>
            <person name="Schleper C."/>
            <person name="Guy L."/>
            <person name="Ettema T.J."/>
        </authorList>
    </citation>
    <scope>NUCLEOTIDE SEQUENCE</scope>
</reference>
<comment type="caution">
    <text evidence="1">The sequence shown here is derived from an EMBL/GenBank/DDBJ whole genome shotgun (WGS) entry which is preliminary data.</text>
</comment>
<dbReference type="EMBL" id="LAZR01000023">
    <property type="protein sequence ID" value="KKO04246.1"/>
    <property type="molecule type" value="Genomic_DNA"/>
</dbReference>